<sequence>MCHSQHKESNHRSSLYIAINLAPNQRPHEHHKFARLFSSIRSFQILPKLSPTMAPSTSSLSSRHTLHRLLHSLTYPLGRLYLLLGLTSLASYQLPVRSSAGASPWPTTASPMTKSSAHNKRRPASLALPRSAGDDNAGGAEVVRTAARPLPRRLSMSPFRSRPKLDKNLNADDDDDNDDDDDVGAARPSKSQSFAAVTTSPTVAGEKKGIRGWKPIRALSRIGMQRMGCLFSVEVVAAEGLPTSMNGLRLAVAVRKKETRDGAVQTMPSRVHQGAADFEETLFVRCNLYCSGGGATGKQLKFESRVFLVSAVAVEAPELDLGRNAVDLSLLVKESSERSQQGERVRQWDMALPLAGKAKGGELIVKLAFQIMDDGGVGLYSQPAVAGKTGSSSSSSSFARKHSKSSFSITSPKVVRSEPALIPPKGAPSPDLLGIDDFKLDEPSPVVAEVKQEQQKEPERVPEDAKADDSEFPEFEFDIVDKGVEVQEEKEDEPKEMADDKQETGEVVVVEEEEEDASAAAGDEVVKEVVLDSAHTWRLNELEAITNQIKALENMMHGDLLEAGAKSPERQDDEALAVLDADEEEVTREFLMLMEQGEDKDDANAKSSAPQVSSLKSGAKPGSGVDATCYISDLGKGLGPVVQTRDGGYLAATNPFDIPVERKELPKLAMQLSKPFLLRDQKLPGSGAEVFQRLCGCGSEALCAKLGALISTDDVVGKTAEHIAFEGMASAIISARSKDLVASSSAAESVSLLRTMSVAMNYGRQERIATGIWNAQEEPVTVDEILAFSLQKIETMAIEALKVQAGMSDEQAPFEVSPETAQAGHLLDTAVLPEEWVTACAGVDAVTLLVVVQLRDPLRRYEAVGAPSVVIIQAVRAGGSSDDEPRFKVANLHLGGLRLKSPDRRNMWDGEKQRLTAMHWLVAYGLGKAGRKNRAVVAGKAGNEVLWSMSSRVMADMWLRPMRNPDVIIQQK</sequence>
<protein>
    <recommendedName>
        <fullName evidence="2">C2 NT-type domain-containing protein</fullName>
    </recommendedName>
</protein>
<dbReference type="InterPro" id="IPR019448">
    <property type="entry name" value="NT-C2"/>
</dbReference>
<organism evidence="3 4">
    <name type="scientific">Sorghum bicolor</name>
    <name type="common">Sorghum</name>
    <name type="synonym">Sorghum vulgare</name>
    <dbReference type="NCBI Taxonomy" id="4558"/>
    <lineage>
        <taxon>Eukaryota</taxon>
        <taxon>Viridiplantae</taxon>
        <taxon>Streptophyta</taxon>
        <taxon>Embryophyta</taxon>
        <taxon>Tracheophyta</taxon>
        <taxon>Spermatophyta</taxon>
        <taxon>Magnoliopsida</taxon>
        <taxon>Liliopsida</taxon>
        <taxon>Poales</taxon>
        <taxon>Poaceae</taxon>
        <taxon>PACMAD clade</taxon>
        <taxon>Panicoideae</taxon>
        <taxon>Andropogonodae</taxon>
        <taxon>Andropogoneae</taxon>
        <taxon>Sorghinae</taxon>
        <taxon>Sorghum</taxon>
    </lineage>
</organism>
<dbReference type="Pfam" id="PF21745">
    <property type="entry name" value="PMI1_PMIR1-2_C"/>
    <property type="match status" value="1"/>
</dbReference>
<evidence type="ECO:0000313" key="4">
    <source>
        <dbReference type="Proteomes" id="UP000807115"/>
    </source>
</evidence>
<dbReference type="InterPro" id="IPR048972">
    <property type="entry name" value="PMI1_PMIR1-2_C"/>
</dbReference>
<feature type="region of interest" description="Disordered" evidence="1">
    <location>
        <begin position="98"/>
        <end position="202"/>
    </location>
</feature>
<dbReference type="PROSITE" id="PS51840">
    <property type="entry name" value="C2_NT"/>
    <property type="match status" value="1"/>
</dbReference>
<dbReference type="EMBL" id="CM027681">
    <property type="protein sequence ID" value="KAG0544788.1"/>
    <property type="molecule type" value="Genomic_DNA"/>
</dbReference>
<dbReference type="PANTHER" id="PTHR33414:SF2">
    <property type="entry name" value="PROTEIN PLASTID MOVEMENT IMPAIRED 1"/>
    <property type="match status" value="1"/>
</dbReference>
<proteinExistence type="predicted"/>
<feature type="domain" description="C2 NT-type" evidence="2">
    <location>
        <begin position="219"/>
        <end position="371"/>
    </location>
</feature>
<dbReference type="AlphaFoldDB" id="A0A921RS11"/>
<reference evidence="3" key="1">
    <citation type="journal article" date="2019" name="BMC Genomics">
        <title>A new reference genome for Sorghum bicolor reveals high levels of sequence similarity between sweet and grain genotypes: implications for the genetics of sugar metabolism.</title>
        <authorList>
            <person name="Cooper E.A."/>
            <person name="Brenton Z.W."/>
            <person name="Flinn B.S."/>
            <person name="Jenkins J."/>
            <person name="Shu S."/>
            <person name="Flowers D."/>
            <person name="Luo F."/>
            <person name="Wang Y."/>
            <person name="Xia P."/>
            <person name="Barry K."/>
            <person name="Daum C."/>
            <person name="Lipzen A."/>
            <person name="Yoshinaga Y."/>
            <person name="Schmutz J."/>
            <person name="Saski C."/>
            <person name="Vermerris W."/>
            <person name="Kresovich S."/>
        </authorList>
    </citation>
    <scope>NUCLEOTIDE SEQUENCE</scope>
</reference>
<feature type="compositionally biased region" description="Polar residues" evidence="1">
    <location>
        <begin position="189"/>
        <end position="202"/>
    </location>
</feature>
<feature type="compositionally biased region" description="Polar residues" evidence="1">
    <location>
        <begin position="605"/>
        <end position="616"/>
    </location>
</feature>
<reference evidence="3" key="2">
    <citation type="submission" date="2020-10" db="EMBL/GenBank/DDBJ databases">
        <authorList>
            <person name="Cooper E.A."/>
            <person name="Brenton Z.W."/>
            <person name="Flinn B.S."/>
            <person name="Jenkins J."/>
            <person name="Shu S."/>
            <person name="Flowers D."/>
            <person name="Luo F."/>
            <person name="Wang Y."/>
            <person name="Xia P."/>
            <person name="Barry K."/>
            <person name="Daum C."/>
            <person name="Lipzen A."/>
            <person name="Yoshinaga Y."/>
            <person name="Schmutz J."/>
            <person name="Saski C."/>
            <person name="Vermerris W."/>
            <person name="Kresovich S."/>
        </authorList>
    </citation>
    <scope>NUCLEOTIDE SEQUENCE</scope>
</reference>
<evidence type="ECO:0000313" key="3">
    <source>
        <dbReference type="EMBL" id="KAG0544788.1"/>
    </source>
</evidence>
<gene>
    <name evidence="3" type="ORF">BDA96_02G306900</name>
</gene>
<dbReference type="Proteomes" id="UP000807115">
    <property type="component" value="Chromosome 2"/>
</dbReference>
<dbReference type="Pfam" id="PF10358">
    <property type="entry name" value="NT-C2"/>
    <property type="match status" value="1"/>
</dbReference>
<feature type="compositionally biased region" description="Basic and acidic residues" evidence="1">
    <location>
        <begin position="450"/>
        <end position="469"/>
    </location>
</feature>
<feature type="region of interest" description="Disordered" evidence="1">
    <location>
        <begin position="419"/>
        <end position="470"/>
    </location>
</feature>
<accession>A0A921RS11</accession>
<feature type="compositionally biased region" description="Acidic residues" evidence="1">
    <location>
        <begin position="171"/>
        <end position="183"/>
    </location>
</feature>
<evidence type="ECO:0000259" key="2">
    <source>
        <dbReference type="PROSITE" id="PS51840"/>
    </source>
</evidence>
<dbReference type="InterPro" id="IPR039614">
    <property type="entry name" value="PMI1-like"/>
</dbReference>
<feature type="compositionally biased region" description="Polar residues" evidence="1">
    <location>
        <begin position="105"/>
        <end position="116"/>
    </location>
</feature>
<dbReference type="PANTHER" id="PTHR33414">
    <property type="entry name" value="PROTEIN PLASTID MOVEMENT IMPAIRED 1-RELATED 1"/>
    <property type="match status" value="1"/>
</dbReference>
<evidence type="ECO:0000256" key="1">
    <source>
        <dbReference type="SAM" id="MobiDB-lite"/>
    </source>
</evidence>
<name>A0A921RS11_SORBI</name>
<comment type="caution">
    <text evidence="3">The sequence shown here is derived from an EMBL/GenBank/DDBJ whole genome shotgun (WGS) entry which is preliminary data.</text>
</comment>
<feature type="region of interest" description="Disordered" evidence="1">
    <location>
        <begin position="597"/>
        <end position="622"/>
    </location>
</feature>